<evidence type="ECO:0000313" key="1">
    <source>
        <dbReference type="EMBL" id="WQF81256.1"/>
    </source>
</evidence>
<organism evidence="1 2">
    <name type="scientific">Colletotrichum destructivum</name>
    <dbReference type="NCBI Taxonomy" id="34406"/>
    <lineage>
        <taxon>Eukaryota</taxon>
        <taxon>Fungi</taxon>
        <taxon>Dikarya</taxon>
        <taxon>Ascomycota</taxon>
        <taxon>Pezizomycotina</taxon>
        <taxon>Sordariomycetes</taxon>
        <taxon>Hypocreomycetidae</taxon>
        <taxon>Glomerellales</taxon>
        <taxon>Glomerellaceae</taxon>
        <taxon>Colletotrichum</taxon>
        <taxon>Colletotrichum destructivum species complex</taxon>
    </lineage>
</organism>
<proteinExistence type="predicted"/>
<accession>A0AAX4IDN5</accession>
<keyword evidence="2" id="KW-1185">Reference proteome</keyword>
<gene>
    <name evidence="1" type="ORF">CDEST_06270</name>
</gene>
<reference evidence="2" key="1">
    <citation type="journal article" date="2023" name="bioRxiv">
        <title>Complete genome of the Medicago anthracnose fungus, Colletotrichum destructivum, reveals a mini-chromosome-like region within a core chromosome.</title>
        <authorList>
            <person name="Lapalu N."/>
            <person name="Simon A."/>
            <person name="Lu A."/>
            <person name="Plaumann P.-L."/>
            <person name="Amselem J."/>
            <person name="Pigne S."/>
            <person name="Auger A."/>
            <person name="Koch C."/>
            <person name="Dallery J.-F."/>
            <person name="O'Connell R.J."/>
        </authorList>
    </citation>
    <scope>NUCLEOTIDE SEQUENCE [LARGE SCALE GENOMIC DNA]</scope>
    <source>
        <strain evidence="2">CBS 520.97</strain>
    </source>
</reference>
<protein>
    <submittedName>
        <fullName evidence="1">Uncharacterized protein</fullName>
    </submittedName>
</protein>
<dbReference type="AlphaFoldDB" id="A0AAX4IDN5"/>
<dbReference type="RefSeq" id="XP_062778480.1">
    <property type="nucleotide sequence ID" value="XM_062922429.1"/>
</dbReference>
<name>A0AAX4IDN5_9PEZI</name>
<dbReference type="GeneID" id="87942773"/>
<dbReference type="EMBL" id="CP137308">
    <property type="protein sequence ID" value="WQF81256.1"/>
    <property type="molecule type" value="Genomic_DNA"/>
</dbReference>
<evidence type="ECO:0000313" key="2">
    <source>
        <dbReference type="Proteomes" id="UP001322277"/>
    </source>
</evidence>
<sequence length="335" mass="39092">MKNLVDMGLSLTDVGLSTYTPVIFCRPGDPLFRDSLDIFRHALDNDGFYDEIECFFDSENYMKPLRNLPIIVWSIPGALEVMLMKGPIGLGSYYQLPPEKRFCRLDWENVDPRLLLEDLRKGGNLDPAAFRVIFGISWSSSLTRLASAYFRGFTRKLRTKHTEEEVMFWDSWREIARWSFRGLSVKDLCRKEEPWFGGLTEATPTISGMLLFDDCTPFLWGIPGSKPRWLSKALLSWLEDAQSSGTDLVEYGRRELELYLADNTLRHQRWFRPDLFVDGRFMRQDLGMRLVSFTYGPEPQDWKLIWDLDAWEYAGDFWEQIENPPLHIPGAWVED</sequence>
<dbReference type="KEGG" id="cdet:87942773"/>
<dbReference type="Proteomes" id="UP001322277">
    <property type="component" value="Chromosome 4"/>
</dbReference>